<comment type="caution">
    <text evidence="2">The sequence shown here is derived from an EMBL/GenBank/DDBJ whole genome shotgun (WGS) entry which is preliminary data.</text>
</comment>
<feature type="transmembrane region" description="Helical" evidence="1">
    <location>
        <begin position="21"/>
        <end position="40"/>
    </location>
</feature>
<keyword evidence="3" id="KW-1185">Reference proteome</keyword>
<dbReference type="EMBL" id="MVHE01000020">
    <property type="protein sequence ID" value="ORA20776.1"/>
    <property type="molecule type" value="Genomic_DNA"/>
</dbReference>
<evidence type="ECO:0000313" key="2">
    <source>
        <dbReference type="EMBL" id="ORA20776.1"/>
    </source>
</evidence>
<keyword evidence="1" id="KW-0812">Transmembrane</keyword>
<keyword evidence="1" id="KW-0472">Membrane</keyword>
<sequence>MGLVRLVVRSDLDATEQFKRMAPSISLGCGFILIVGGWYGSTDVASVLQIVAGAAMAGNGAYLAIRNHRRRPAAKREAPVRD</sequence>
<reference evidence="2 3" key="1">
    <citation type="submission" date="2017-02" db="EMBL/GenBank/DDBJ databases">
        <title>The new phylogeny of genus Mycobacterium.</title>
        <authorList>
            <person name="Tortoli E."/>
            <person name="Trovato A."/>
            <person name="Cirillo D.M."/>
        </authorList>
    </citation>
    <scope>NUCLEOTIDE SEQUENCE [LARGE SCALE GENOMIC DNA]</scope>
    <source>
        <strain evidence="2 3">DSM 45057</strain>
    </source>
</reference>
<feature type="transmembrane region" description="Helical" evidence="1">
    <location>
        <begin position="46"/>
        <end position="65"/>
    </location>
</feature>
<gene>
    <name evidence="2" type="ORF">BST12_14345</name>
</gene>
<evidence type="ECO:0000256" key="1">
    <source>
        <dbReference type="SAM" id="Phobius"/>
    </source>
</evidence>
<proteinExistence type="predicted"/>
<dbReference type="Proteomes" id="UP000192284">
    <property type="component" value="Unassembled WGS sequence"/>
</dbReference>
<dbReference type="AlphaFoldDB" id="A0A1W9ZTB0"/>
<name>A0A1W9ZTB0_MYCAN</name>
<evidence type="ECO:0000313" key="3">
    <source>
        <dbReference type="Proteomes" id="UP000192284"/>
    </source>
</evidence>
<keyword evidence="1" id="KW-1133">Transmembrane helix</keyword>
<protein>
    <submittedName>
        <fullName evidence="2">Uncharacterized protein</fullName>
    </submittedName>
</protein>
<organism evidence="2 3">
    <name type="scientific">Mycobacterium angelicum</name>
    <dbReference type="NCBI Taxonomy" id="470074"/>
    <lineage>
        <taxon>Bacteria</taxon>
        <taxon>Bacillati</taxon>
        <taxon>Actinomycetota</taxon>
        <taxon>Actinomycetes</taxon>
        <taxon>Mycobacteriales</taxon>
        <taxon>Mycobacteriaceae</taxon>
        <taxon>Mycobacterium</taxon>
    </lineage>
</organism>
<accession>A0A1W9ZTB0</accession>